<dbReference type="PANTHER" id="PTHR32182">
    <property type="entry name" value="DNA REPLICATION AND REPAIR PROTEIN RECF"/>
    <property type="match status" value="1"/>
</dbReference>
<dbReference type="HOGENOM" id="CLU_020729_2_0_7"/>
<dbReference type="PANTHER" id="PTHR32182:SF0">
    <property type="entry name" value="DNA REPLICATION AND REPAIR PROTEIN RECF"/>
    <property type="match status" value="1"/>
</dbReference>
<dbReference type="OrthoDB" id="9795565at2"/>
<protein>
    <recommendedName>
        <fullName evidence="3">Protein CR006 P-loop domain-containing protein</fullName>
    </recommendedName>
</protein>
<dbReference type="InterPro" id="IPR026866">
    <property type="entry name" value="CR006_AAA"/>
</dbReference>
<accession>L0R5N3</accession>
<dbReference type="Pfam" id="PF13166">
    <property type="entry name" value="AAA_13"/>
    <property type="match status" value="1"/>
</dbReference>
<feature type="coiled-coil region" evidence="1">
    <location>
        <begin position="121"/>
        <end position="148"/>
    </location>
</feature>
<dbReference type="KEGG" id="dhy:DESAM_10007"/>
<evidence type="ECO:0000313" key="4">
    <source>
        <dbReference type="EMBL" id="CCO21988.1"/>
    </source>
</evidence>
<feature type="domain" description="Protein CR006 P-loop" evidence="3">
    <location>
        <begin position="28"/>
        <end position="776"/>
    </location>
</feature>
<dbReference type="InterPro" id="IPR027417">
    <property type="entry name" value="P-loop_NTPase"/>
</dbReference>
<dbReference type="RefSeq" id="WP_015334598.1">
    <property type="nucleotide sequence ID" value="NC_020055.1"/>
</dbReference>
<dbReference type="PATRIC" id="fig|1121451.3.peg.6"/>
<feature type="compositionally biased region" description="Basic and acidic residues" evidence="2">
    <location>
        <begin position="171"/>
        <end position="185"/>
    </location>
</feature>
<dbReference type="Gene3D" id="3.40.50.300">
    <property type="entry name" value="P-loop containing nucleotide triphosphate hydrolases"/>
    <property type="match status" value="1"/>
</dbReference>
<dbReference type="SUPFAM" id="SSF52540">
    <property type="entry name" value="P-loop containing nucleoside triphosphate hydrolases"/>
    <property type="match status" value="1"/>
</dbReference>
<organism evidence="4 5">
    <name type="scientific">Maridesulfovibrio hydrothermalis AM13 = DSM 14728</name>
    <dbReference type="NCBI Taxonomy" id="1121451"/>
    <lineage>
        <taxon>Bacteria</taxon>
        <taxon>Pseudomonadati</taxon>
        <taxon>Thermodesulfobacteriota</taxon>
        <taxon>Desulfovibrionia</taxon>
        <taxon>Desulfovibrionales</taxon>
        <taxon>Desulfovibrionaceae</taxon>
        <taxon>Maridesulfovibrio</taxon>
    </lineage>
</organism>
<evidence type="ECO:0000256" key="2">
    <source>
        <dbReference type="SAM" id="MobiDB-lite"/>
    </source>
</evidence>
<dbReference type="EMBL" id="FO203522">
    <property type="protein sequence ID" value="CCO21988.1"/>
    <property type="molecule type" value="Genomic_DNA"/>
</dbReference>
<keyword evidence="5" id="KW-1185">Reference proteome</keyword>
<dbReference type="GO" id="GO:0000731">
    <property type="term" value="P:DNA synthesis involved in DNA repair"/>
    <property type="evidence" value="ECO:0007669"/>
    <property type="project" value="TreeGrafter"/>
</dbReference>
<dbReference type="Proteomes" id="UP000010808">
    <property type="component" value="Chromosome"/>
</dbReference>
<dbReference type="eggNOG" id="COG4694">
    <property type="taxonomic scope" value="Bacteria"/>
</dbReference>
<reference evidence="4 5" key="1">
    <citation type="submission" date="2012-10" db="EMBL/GenBank/DDBJ databases">
        <authorList>
            <person name="Genoscope - CEA"/>
        </authorList>
    </citation>
    <scope>NUCLEOTIDE SEQUENCE [LARGE SCALE GENOMIC DNA]</scope>
    <source>
        <strain evidence="5">AM13 / DSM 14728</strain>
    </source>
</reference>
<evidence type="ECO:0000313" key="5">
    <source>
        <dbReference type="Proteomes" id="UP000010808"/>
    </source>
</evidence>
<dbReference type="AlphaFoldDB" id="L0R5N3"/>
<proteinExistence type="predicted"/>
<sequence>MSGEIKRIDLIKKMAVFQDFSWSSAVRDEGDNVVEFKKINIFYGRNYSGKTTLSRIFRAMETGSISDKYTSPEFQLSFDDETNVTQKSLNGHDQVIRVFNEDFVKENLRFIVDDQHTINSFAILGEDNAKLEKEIKQHEIDLGSEEDKSGLIGKMLEAVENHRLATKKHSERSSGLEGKLRDKANKTGTGIKHNKTFGDANYNLPKIKEDIKTVTANSYTPITFEQVDKYHELLKEESKEKIPESTAFNLKNSTFVTRAKELVEKKIQAADPIQELLNDAVLEAWVRNGREHHKNKRTKCAFCGSDLPADLWEKLDKHFNQESEDLRIAIEALLTSIDVEKSRIPNLLKIKSSDFYSNFSSDLETLGKQFSAQSTAYCKTLESIKEQLEKRKSDIFTPLIFDDPTSVEQELNAVRDFYEELRNESNQFRASLSAQQSEARAALRLHEVFTFITDIKYADECKAIEALKKAMDKAEKAKSTAKAEVDTKKAKISELKAQLKDESKGADRVNDYLNNYFGHPFLSLKAIEDTSDDTSTGYRFEVTRNNKKAFHLSEGECGLIAFCYFMAKLDDVETKGSQPIIWIDDPISSLDANHIFFVYSLINAEIVKPKNYKQLFISTHNLDFLKYLKRISNDYKGKGENKVKIREFFLIERNGNSSCLSLMPCYLKRYVTEFNYLFHQIYKSATTESINDKNYKDFYSFGNNARKFFEIYLYYKYPNQGMNAETLSYFFGDEKVPAILTDRINNEYSHLAGVFERGSTPIEVPEMTTTANFILQKIREKDLDQYSALLKSIGVKDEEPQTAVEGQ</sequence>
<feature type="coiled-coil region" evidence="1">
    <location>
        <begin position="418"/>
        <end position="498"/>
    </location>
</feature>
<feature type="region of interest" description="Disordered" evidence="2">
    <location>
        <begin position="165"/>
        <end position="192"/>
    </location>
</feature>
<gene>
    <name evidence="4" type="ORF">DESAM_10007</name>
</gene>
<dbReference type="GO" id="GO:0006302">
    <property type="term" value="P:double-strand break repair"/>
    <property type="evidence" value="ECO:0007669"/>
    <property type="project" value="TreeGrafter"/>
</dbReference>
<evidence type="ECO:0000256" key="1">
    <source>
        <dbReference type="SAM" id="Coils"/>
    </source>
</evidence>
<name>L0R5N3_9BACT</name>
<evidence type="ECO:0000259" key="3">
    <source>
        <dbReference type="Pfam" id="PF13166"/>
    </source>
</evidence>
<keyword evidence="1" id="KW-0175">Coiled coil</keyword>